<dbReference type="Proteomes" id="UP000663844">
    <property type="component" value="Unassembled WGS sequence"/>
</dbReference>
<sequence>NQTRSQTSSRDHRPKNEDVTIDVSNRNRNSRLSHVLHDLDFDENPSGRGRNDDEEDEDDLCSMMDRLPNNSNKRR</sequence>
<feature type="region of interest" description="Disordered" evidence="1">
    <location>
        <begin position="1"/>
        <end position="75"/>
    </location>
</feature>
<gene>
    <name evidence="2" type="ORF">OXD698_LOCUS54115</name>
</gene>
<proteinExistence type="predicted"/>
<accession>A0A820S230</accession>
<dbReference type="EMBL" id="CAJOAZ010032276">
    <property type="protein sequence ID" value="CAF4446215.1"/>
    <property type="molecule type" value="Genomic_DNA"/>
</dbReference>
<reference evidence="2" key="1">
    <citation type="submission" date="2021-02" db="EMBL/GenBank/DDBJ databases">
        <authorList>
            <person name="Nowell W R."/>
        </authorList>
    </citation>
    <scope>NUCLEOTIDE SEQUENCE</scope>
</reference>
<evidence type="ECO:0000313" key="3">
    <source>
        <dbReference type="Proteomes" id="UP000663844"/>
    </source>
</evidence>
<feature type="non-terminal residue" evidence="2">
    <location>
        <position position="1"/>
    </location>
</feature>
<organism evidence="2 3">
    <name type="scientific">Adineta steineri</name>
    <dbReference type="NCBI Taxonomy" id="433720"/>
    <lineage>
        <taxon>Eukaryota</taxon>
        <taxon>Metazoa</taxon>
        <taxon>Spiralia</taxon>
        <taxon>Gnathifera</taxon>
        <taxon>Rotifera</taxon>
        <taxon>Eurotatoria</taxon>
        <taxon>Bdelloidea</taxon>
        <taxon>Adinetida</taxon>
        <taxon>Adinetidae</taxon>
        <taxon>Adineta</taxon>
    </lineage>
</organism>
<dbReference type="AlphaFoldDB" id="A0A820S230"/>
<feature type="compositionally biased region" description="Polar residues" evidence="1">
    <location>
        <begin position="22"/>
        <end position="32"/>
    </location>
</feature>
<protein>
    <submittedName>
        <fullName evidence="2">Uncharacterized protein</fullName>
    </submittedName>
</protein>
<comment type="caution">
    <text evidence="2">The sequence shown here is derived from an EMBL/GenBank/DDBJ whole genome shotgun (WGS) entry which is preliminary data.</text>
</comment>
<evidence type="ECO:0000256" key="1">
    <source>
        <dbReference type="SAM" id="MobiDB-lite"/>
    </source>
</evidence>
<name>A0A820S230_9BILA</name>
<feature type="compositionally biased region" description="Basic and acidic residues" evidence="1">
    <location>
        <begin position="9"/>
        <end position="18"/>
    </location>
</feature>
<evidence type="ECO:0000313" key="2">
    <source>
        <dbReference type="EMBL" id="CAF4446215.1"/>
    </source>
</evidence>